<reference evidence="1" key="1">
    <citation type="submission" date="2020-04" db="EMBL/GenBank/DDBJ databases">
        <authorList>
            <person name="Zhang T."/>
        </authorList>
    </citation>
    <scope>NUCLEOTIDE SEQUENCE</scope>
    <source>
        <strain evidence="1">HKST-UBA14</strain>
    </source>
</reference>
<name>A0A955L5T4_9BACT</name>
<proteinExistence type="predicted"/>
<sequence>MANIELESGNIQLPIEETFSTLLAKFKSMNWEIAYTDEFTLDNGLKVKEVFAITSAFGGANFLSVLQSGGRYVPFFIKLKEYNQDTTDITIATGGSEDMMWGDLGRNRGIIDKIIKILEED</sequence>
<dbReference type="Proteomes" id="UP000783287">
    <property type="component" value="Unassembled WGS sequence"/>
</dbReference>
<organism evidence="1 2">
    <name type="scientific">Candidatus Dojkabacteria bacterium</name>
    <dbReference type="NCBI Taxonomy" id="2099670"/>
    <lineage>
        <taxon>Bacteria</taxon>
        <taxon>Candidatus Dojkabacteria</taxon>
    </lineage>
</organism>
<gene>
    <name evidence="1" type="ORF">KC909_04435</name>
</gene>
<comment type="caution">
    <text evidence="1">The sequence shown here is derived from an EMBL/GenBank/DDBJ whole genome shotgun (WGS) entry which is preliminary data.</text>
</comment>
<evidence type="ECO:0000313" key="2">
    <source>
        <dbReference type="Proteomes" id="UP000783287"/>
    </source>
</evidence>
<protein>
    <submittedName>
        <fullName evidence="1">Uncharacterized protein</fullName>
    </submittedName>
</protein>
<evidence type="ECO:0000313" key="1">
    <source>
        <dbReference type="EMBL" id="MCA9383590.1"/>
    </source>
</evidence>
<dbReference type="EMBL" id="JAGQLK010000095">
    <property type="protein sequence ID" value="MCA9383590.1"/>
    <property type="molecule type" value="Genomic_DNA"/>
</dbReference>
<dbReference type="AlphaFoldDB" id="A0A955L5T4"/>
<reference evidence="1" key="2">
    <citation type="journal article" date="2021" name="Microbiome">
        <title>Successional dynamics and alternative stable states in a saline activated sludge microbial community over 9 years.</title>
        <authorList>
            <person name="Wang Y."/>
            <person name="Ye J."/>
            <person name="Ju F."/>
            <person name="Liu L."/>
            <person name="Boyd J.A."/>
            <person name="Deng Y."/>
            <person name="Parks D.H."/>
            <person name="Jiang X."/>
            <person name="Yin X."/>
            <person name="Woodcroft B.J."/>
            <person name="Tyson G.W."/>
            <person name="Hugenholtz P."/>
            <person name="Polz M.F."/>
            <person name="Zhang T."/>
        </authorList>
    </citation>
    <scope>NUCLEOTIDE SEQUENCE</scope>
    <source>
        <strain evidence="1">HKST-UBA14</strain>
    </source>
</reference>
<accession>A0A955L5T4</accession>